<comment type="caution">
    <text evidence="3">The sequence shown here is derived from an EMBL/GenBank/DDBJ whole genome shotgun (WGS) entry which is preliminary data.</text>
</comment>
<feature type="compositionally biased region" description="Acidic residues" evidence="2">
    <location>
        <begin position="575"/>
        <end position="637"/>
    </location>
</feature>
<feature type="compositionally biased region" description="Low complexity" evidence="2">
    <location>
        <begin position="239"/>
        <end position="257"/>
    </location>
</feature>
<name>A0A9P1FP42_9DINO</name>
<feature type="region of interest" description="Disordered" evidence="2">
    <location>
        <begin position="239"/>
        <end position="527"/>
    </location>
</feature>
<evidence type="ECO:0000313" key="4">
    <source>
        <dbReference type="EMBL" id="CAL1136598.1"/>
    </source>
</evidence>
<protein>
    <submittedName>
        <fullName evidence="5">Dynein heavy chain-like protein 2</fullName>
    </submittedName>
</protein>
<reference evidence="4" key="2">
    <citation type="submission" date="2024-04" db="EMBL/GenBank/DDBJ databases">
        <authorList>
            <person name="Chen Y."/>
            <person name="Shah S."/>
            <person name="Dougan E. K."/>
            <person name="Thang M."/>
            <person name="Chan C."/>
        </authorList>
    </citation>
    <scope>NUCLEOTIDE SEQUENCE [LARGE SCALE GENOMIC DNA]</scope>
</reference>
<evidence type="ECO:0000313" key="5">
    <source>
        <dbReference type="EMBL" id="CAL4770535.1"/>
    </source>
</evidence>
<sequence length="1332" mass="150185">MPKVKKVLKKEAQRRVQLLDRKMPFQESPTLKQPRSMKDRQQAWVLAGLKHIRVLATLVSMMFSIPHLNWDQPIDHFETFAGCMEENRRAVPFDINFNSKTMDLLSMGSTLRTRDNPLGRLDSEAVKNGNLLCSRALVLMLLCAAKGIFWCLEQPGHRCISQIMDHVVPERLKDREMVVRYVSRAGQSRFGRALSMVRSANMKKNKRLALEFMRRAMPRLFLKRFCDDSFGLPSVFAAKNSGSSASSKPHVIQPKLKQNQKKKQLGADLKNLRAPSRKRSREDTDTSSKASSKKPKVEEKKEKGKESSKAKEKKDSKDKKKKEKKDQKDQKEGSKTKDEKKKEPKEKSQTLKTKDEKKEPKEEPKTLKTKDEKKKEPKEEPKTLKTKDEKKKEPKEEPKTLKTKDEKKKQQKEKPETLKTNEKMKSKEKEKEEEQKGKKGQHERAKEKKEKDPTEKTGGDEKAVANKKESKNGAKEKGQDRNKDKEETEKKKKEAPIKFIPAQAQKISPIFSLPSTPPSKQKAEAKLADLAAHLAEMGTDDGEDELELDLLQSGKLEQVSLCDGKASAKGSNGESTDEETDEEADEEKDEEKDEEDSEDSEGEGEPESGEEGSEEEEGDEEEGGDDADSDEESDVEVVDQGPPGEIDDVDPSTSESDDGSDEESNGDAETEGGVEKDEDDEKEKPEKEETNTNPPDAANQHALVAVTEGTNTQAMVLRNSTTNKREWDSYIRAVQNRGKFPVALSEVFQTQKVELFNWWLDSGRDWDKVQMIVKRVAEGRNTSTKGWHAVQGKQLRTQLTQEKFDKLVASRMQSGLYYQDEDFPDDTDETWFFMRTGQKFERHDETRESMELEAKSKIDNQLRMALTDEDSGILKSGLLPKVDAATPAGSKALLASISQVATAKPKPKPSKEKTQKATPKTVKEMAEEHMAEMLKNAGNARGQSIKLSNCPYGKALAKELLVWAESVETLFKEMQQAIDLKDMGLLQSLFLQAKEKEEEGEKAKAAAVALLKKPAKKKDKVKPLRPIAGELFMQTWAMLMDLKRQRLEDLPNSRTVSKLTELVGRGKVSVASACEIAQGIVADHKIPHGAIKAFGSLGCEGKHPQNCERDLHRWLRSLYGFQLQPYVLHLGLQIDSTRVRDVAVHVLAPHEILHAIATMQSNFAFDSLMLGNLSDVQRHAFWNHVKNLEPWADHPVLATADFNRLIGLTIHGDGAVMKRDDECFVWSVSSCFSTEGLIKDPLLMKFPVAIIPERHMLSKDVQKATNREIAKFIAWSMKWASAGLGPETGYYNEEFGKVLRHLLGVSWEGNPSRYEREKLFSCSSVVVDPVKS</sequence>
<dbReference type="EMBL" id="CAMXCT010000781">
    <property type="protein sequence ID" value="CAI3983223.1"/>
    <property type="molecule type" value="Genomic_DNA"/>
</dbReference>
<feature type="compositionally biased region" description="Basic and acidic residues" evidence="2">
    <location>
        <begin position="909"/>
        <end position="919"/>
    </location>
</feature>
<accession>A0A9P1FP42</accession>
<proteinExistence type="predicted"/>
<feature type="compositionally biased region" description="Acidic residues" evidence="2">
    <location>
        <begin position="645"/>
        <end position="681"/>
    </location>
</feature>
<feature type="region of interest" description="Disordered" evidence="2">
    <location>
        <begin position="900"/>
        <end position="919"/>
    </location>
</feature>
<dbReference type="EMBL" id="CAMXCT020000781">
    <property type="protein sequence ID" value="CAL1136598.1"/>
    <property type="molecule type" value="Genomic_DNA"/>
</dbReference>
<feature type="compositionally biased region" description="Basic and acidic residues" evidence="2">
    <location>
        <begin position="295"/>
        <end position="496"/>
    </location>
</feature>
<dbReference type="Proteomes" id="UP001152797">
    <property type="component" value="Unassembled WGS sequence"/>
</dbReference>
<evidence type="ECO:0000256" key="2">
    <source>
        <dbReference type="SAM" id="MobiDB-lite"/>
    </source>
</evidence>
<keyword evidence="6" id="KW-1185">Reference proteome</keyword>
<evidence type="ECO:0000313" key="6">
    <source>
        <dbReference type="Proteomes" id="UP001152797"/>
    </source>
</evidence>
<evidence type="ECO:0000313" key="3">
    <source>
        <dbReference type="EMBL" id="CAI3983223.1"/>
    </source>
</evidence>
<evidence type="ECO:0000256" key="1">
    <source>
        <dbReference type="SAM" id="Coils"/>
    </source>
</evidence>
<feature type="region of interest" description="Disordered" evidence="2">
    <location>
        <begin position="559"/>
        <end position="699"/>
    </location>
</feature>
<feature type="coiled-coil region" evidence="1">
    <location>
        <begin position="986"/>
        <end position="1013"/>
    </location>
</feature>
<organism evidence="3">
    <name type="scientific">Cladocopium goreaui</name>
    <dbReference type="NCBI Taxonomy" id="2562237"/>
    <lineage>
        <taxon>Eukaryota</taxon>
        <taxon>Sar</taxon>
        <taxon>Alveolata</taxon>
        <taxon>Dinophyceae</taxon>
        <taxon>Suessiales</taxon>
        <taxon>Symbiodiniaceae</taxon>
        <taxon>Cladocopium</taxon>
    </lineage>
</organism>
<keyword evidence="1" id="KW-0175">Coiled coil</keyword>
<dbReference type="EMBL" id="CAMXCT030000781">
    <property type="protein sequence ID" value="CAL4770535.1"/>
    <property type="molecule type" value="Genomic_DNA"/>
</dbReference>
<gene>
    <name evidence="3" type="ORF">C1SCF055_LOCUS10852</name>
</gene>
<reference evidence="3" key="1">
    <citation type="submission" date="2022-10" db="EMBL/GenBank/DDBJ databases">
        <authorList>
            <person name="Chen Y."/>
            <person name="Dougan E. K."/>
            <person name="Chan C."/>
            <person name="Rhodes N."/>
            <person name="Thang M."/>
        </authorList>
    </citation>
    <scope>NUCLEOTIDE SEQUENCE</scope>
</reference>